<dbReference type="EMBL" id="DAAFZQ010000017">
    <property type="protein sequence ID" value="HAB2182607.1"/>
    <property type="molecule type" value="Genomic_DNA"/>
</dbReference>
<reference evidence="2" key="2">
    <citation type="submission" date="2019-10" db="EMBL/GenBank/DDBJ databases">
        <authorList>
            <consortium name="NCBI Pathogen Detection Project"/>
        </authorList>
    </citation>
    <scope>NUCLEOTIDE SEQUENCE</scope>
    <source>
        <strain evidence="2">Salmonella enterica</strain>
    </source>
</reference>
<comment type="caution">
    <text evidence="2">The sequence shown here is derived from an EMBL/GenBank/DDBJ whole genome shotgun (WGS) entry which is preliminary data.</text>
</comment>
<dbReference type="RefSeq" id="WP_080090841.1">
    <property type="nucleotide sequence ID" value="NZ_JARAKW010000006.1"/>
</dbReference>
<dbReference type="EMBL" id="DAAFYW010000006">
    <property type="protein sequence ID" value="HAB2078334.1"/>
    <property type="molecule type" value="Genomic_DNA"/>
</dbReference>
<organism evidence="2">
    <name type="scientific">Salmonella enterica subsp. enterica serovar Give</name>
    <dbReference type="NCBI Taxonomy" id="46626"/>
    <lineage>
        <taxon>Bacteria</taxon>
        <taxon>Pseudomonadati</taxon>
        <taxon>Pseudomonadota</taxon>
        <taxon>Gammaproteobacteria</taxon>
        <taxon>Enterobacterales</taxon>
        <taxon>Enterobacteriaceae</taxon>
        <taxon>Salmonella</taxon>
    </lineage>
</organism>
<gene>
    <name evidence="1" type="ORF">GB173_16210</name>
    <name evidence="2" type="ORF">GB201_20220</name>
</gene>
<evidence type="ECO:0000313" key="1">
    <source>
        <dbReference type="EMBL" id="HAB2078334.1"/>
    </source>
</evidence>
<sequence>MSSRIASICAVIGLLIAAATFYFQFRNDIYENLYQKNFLTGKWSNDADLIINSKDLGLNNNEPLVTIQMNVDDDGSIDGEIISEGLCDGMPLTWNITFNSESPTLKNFVLARKFQVRQLVDGAMDKSPVVATLKLIEEDQKHKSITFEVVDDPARMLPKKLTVAKDLPKFEENYNYLQEYCANSTLEFFKKRAIERKNTMNNPNPS</sequence>
<proteinExistence type="predicted"/>
<accession>A0A3U7JWL6</accession>
<name>A0A3U7JWL6_SALET</name>
<reference evidence="2" key="1">
    <citation type="journal article" date="2018" name="Genome Biol.">
        <title>SKESA: strategic k-mer extension for scrupulous assemblies.</title>
        <authorList>
            <person name="Souvorov A."/>
            <person name="Agarwala R."/>
            <person name="Lipman D.J."/>
        </authorList>
    </citation>
    <scope>NUCLEOTIDE SEQUENCE</scope>
    <source>
        <strain evidence="2">Salmonella enterica</strain>
    </source>
</reference>
<protein>
    <submittedName>
        <fullName evidence="2">Uncharacterized protein</fullName>
    </submittedName>
</protein>
<evidence type="ECO:0000313" key="2">
    <source>
        <dbReference type="EMBL" id="HAB2182607.1"/>
    </source>
</evidence>
<dbReference type="AlphaFoldDB" id="A0A3U7JWL6"/>